<name>A0A644VSB3_9ZZZZ</name>
<proteinExistence type="predicted"/>
<dbReference type="EMBL" id="VSSQ01000391">
    <property type="protein sequence ID" value="MPL93412.1"/>
    <property type="molecule type" value="Genomic_DNA"/>
</dbReference>
<keyword evidence="1" id="KW-0812">Transmembrane</keyword>
<accession>A0A644VSB3</accession>
<keyword evidence="1" id="KW-1133">Transmembrane helix</keyword>
<feature type="transmembrane region" description="Helical" evidence="1">
    <location>
        <begin position="21"/>
        <end position="42"/>
    </location>
</feature>
<evidence type="ECO:0000313" key="2">
    <source>
        <dbReference type="EMBL" id="MPL93412.1"/>
    </source>
</evidence>
<evidence type="ECO:0000256" key="1">
    <source>
        <dbReference type="SAM" id="Phobius"/>
    </source>
</evidence>
<protein>
    <submittedName>
        <fullName evidence="2">Uncharacterized protein</fullName>
    </submittedName>
</protein>
<keyword evidence="1" id="KW-0472">Membrane</keyword>
<sequence length="101" mass="11814">MKTNYFIRNIKVLCNKKIFIYFVRGIGWIVLPIAIHIGLFHKGVLDEYPILSLVFVLIFLLTDYKVKYKDMKTSKRVIILLSYLVACIICGYIVYIIGCKF</sequence>
<reference evidence="2" key="1">
    <citation type="submission" date="2019-08" db="EMBL/GenBank/DDBJ databases">
        <authorList>
            <person name="Kucharzyk K."/>
            <person name="Murdoch R.W."/>
            <person name="Higgins S."/>
            <person name="Loffler F."/>
        </authorList>
    </citation>
    <scope>NUCLEOTIDE SEQUENCE</scope>
</reference>
<feature type="transmembrane region" description="Helical" evidence="1">
    <location>
        <begin position="48"/>
        <end position="66"/>
    </location>
</feature>
<comment type="caution">
    <text evidence="2">The sequence shown here is derived from an EMBL/GenBank/DDBJ whole genome shotgun (WGS) entry which is preliminary data.</text>
</comment>
<organism evidence="2">
    <name type="scientific">bioreactor metagenome</name>
    <dbReference type="NCBI Taxonomy" id="1076179"/>
    <lineage>
        <taxon>unclassified sequences</taxon>
        <taxon>metagenomes</taxon>
        <taxon>ecological metagenomes</taxon>
    </lineage>
</organism>
<dbReference type="AlphaFoldDB" id="A0A644VSB3"/>
<feature type="transmembrane region" description="Helical" evidence="1">
    <location>
        <begin position="78"/>
        <end position="98"/>
    </location>
</feature>
<gene>
    <name evidence="2" type="ORF">SDC9_39539</name>
</gene>